<dbReference type="EMBL" id="BARS01035190">
    <property type="protein sequence ID" value="GAG15934.1"/>
    <property type="molecule type" value="Genomic_DNA"/>
</dbReference>
<proteinExistence type="predicted"/>
<comment type="caution">
    <text evidence="2">The sequence shown here is derived from an EMBL/GenBank/DDBJ whole genome shotgun (WGS) entry which is preliminary data.</text>
</comment>
<evidence type="ECO:0000313" key="2">
    <source>
        <dbReference type="EMBL" id="GAG15934.1"/>
    </source>
</evidence>
<organism evidence="2">
    <name type="scientific">marine sediment metagenome</name>
    <dbReference type="NCBI Taxonomy" id="412755"/>
    <lineage>
        <taxon>unclassified sequences</taxon>
        <taxon>metagenomes</taxon>
        <taxon>ecological metagenomes</taxon>
    </lineage>
</organism>
<protein>
    <recommendedName>
        <fullName evidence="1">ATPase RavA-like AAA lid domain-containing protein</fullName>
    </recommendedName>
</protein>
<dbReference type="AlphaFoldDB" id="X0VCS1"/>
<feature type="non-terminal residue" evidence="2">
    <location>
        <position position="1"/>
    </location>
</feature>
<dbReference type="Pfam" id="PF17868">
    <property type="entry name" value="AAA_lid_8"/>
    <property type="match status" value="1"/>
</dbReference>
<reference evidence="2" key="1">
    <citation type="journal article" date="2014" name="Front. Microbiol.">
        <title>High frequency of phylogenetically diverse reductive dehalogenase-homologous genes in deep subseafloor sedimentary metagenomes.</title>
        <authorList>
            <person name="Kawai M."/>
            <person name="Futagami T."/>
            <person name="Toyoda A."/>
            <person name="Takaki Y."/>
            <person name="Nishi S."/>
            <person name="Hori S."/>
            <person name="Arai W."/>
            <person name="Tsubouchi T."/>
            <person name="Morono Y."/>
            <person name="Uchiyama I."/>
            <person name="Ito T."/>
            <person name="Fujiyama A."/>
            <person name="Inagaki F."/>
            <person name="Takami H."/>
        </authorList>
    </citation>
    <scope>NUCLEOTIDE SEQUENCE</scope>
    <source>
        <strain evidence="2">Expedition CK06-06</strain>
    </source>
</reference>
<gene>
    <name evidence="2" type="ORF">S01H1_54258</name>
</gene>
<feature type="domain" description="ATPase RavA-like AAA lid" evidence="1">
    <location>
        <begin position="14"/>
        <end position="63"/>
    </location>
</feature>
<accession>X0VCS1</accession>
<evidence type="ECO:0000259" key="1">
    <source>
        <dbReference type="Pfam" id="PF17868"/>
    </source>
</evidence>
<sequence>TAKTAFLSILKEAKQEGISPGDRRTRKAVAVAQAAAWLAGHAQVETDDLEILSAVLWTDPAEQPAKLAKIVGQIANPEGMKINGLLMEAEEIISQTDLKDLGQTATACKKLGEVHGQLSGMNGTRATMAAEHIAAEVKRIRLATVEAL</sequence>
<dbReference type="InterPro" id="IPR041538">
    <property type="entry name" value="RavA-like_AAA_lid"/>
</dbReference>
<name>X0VCS1_9ZZZZ</name>